<sequence>MTEKYNFDEIVSRRGTDSVKWDLAKDDVLPMWVADMDFKTAPEITEAIVEKVSQGVFGYGLVPANFFDAIIHWWKEIHQFSIKKDWILPGPGMIPTLSAILRTYVKRDENIIIQPPVYNHFYNFFENCEFGVVENNLLYNNGTYKIDFDDLEFKASDSKAKVLLLCNPHNPVGRVWNRNELEKIAEICAKHKVMVVSDEIHADLVYQGHQHIPFASVAENYDLESVTCGSPCKTFNLAGLPISYVISQNVEILNKIHKTFEIQETSYPNPLAATALIAAYQNGNNWLDELKIYLGENYQYLLEFIKENLPEIKVLPLEGTYLVWLDCKSLNKTSDDLSKILLEDEKLWVNSGTMYGKAGEGFLRINIGCTKSNLADGLNRMKNFYDKIPKSQITSKDFTS</sequence>
<dbReference type="InterPro" id="IPR015424">
    <property type="entry name" value="PyrdxlP-dep_Trfase"/>
</dbReference>
<dbReference type="OrthoDB" id="9802872at2"/>
<evidence type="ECO:0000256" key="2">
    <source>
        <dbReference type="ARBA" id="ARBA00012224"/>
    </source>
</evidence>
<organism evidence="7 8">
    <name type="scientific">Epilithonimonas lactis</name>
    <dbReference type="NCBI Taxonomy" id="421072"/>
    <lineage>
        <taxon>Bacteria</taxon>
        <taxon>Pseudomonadati</taxon>
        <taxon>Bacteroidota</taxon>
        <taxon>Flavobacteriia</taxon>
        <taxon>Flavobacteriales</taxon>
        <taxon>Weeksellaceae</taxon>
        <taxon>Chryseobacterium group</taxon>
        <taxon>Epilithonimonas</taxon>
    </lineage>
</organism>
<dbReference type="InterPro" id="IPR015421">
    <property type="entry name" value="PyrdxlP-dep_Trfase_major"/>
</dbReference>
<dbReference type="InterPro" id="IPR027619">
    <property type="entry name" value="C-S_lyase_PatB-like"/>
</dbReference>
<dbReference type="RefSeq" id="WP_034974454.1">
    <property type="nucleotide sequence ID" value="NZ_FOFI01000004.1"/>
</dbReference>
<dbReference type="NCBIfam" id="TIGR04350">
    <property type="entry name" value="C_S_lyase_PatB"/>
    <property type="match status" value="1"/>
</dbReference>
<dbReference type="Proteomes" id="UP000028623">
    <property type="component" value="Unassembled WGS sequence"/>
</dbReference>
<dbReference type="eggNOG" id="COG1168">
    <property type="taxonomic scope" value="Bacteria"/>
</dbReference>
<dbReference type="GO" id="GO:0030170">
    <property type="term" value="F:pyridoxal phosphate binding"/>
    <property type="evidence" value="ECO:0007669"/>
    <property type="project" value="InterPro"/>
</dbReference>
<dbReference type="AlphaFoldDB" id="A0A085BJ87"/>
<dbReference type="EMBL" id="JPLY01000002">
    <property type="protein sequence ID" value="KFC22532.1"/>
    <property type="molecule type" value="Genomic_DNA"/>
</dbReference>
<evidence type="ECO:0000256" key="1">
    <source>
        <dbReference type="ARBA" id="ARBA00001933"/>
    </source>
</evidence>
<feature type="domain" description="Aminotransferase class I/classII large" evidence="6">
    <location>
        <begin position="33"/>
        <end position="379"/>
    </location>
</feature>
<proteinExistence type="inferred from homology"/>
<evidence type="ECO:0000256" key="3">
    <source>
        <dbReference type="ARBA" id="ARBA00022898"/>
    </source>
</evidence>
<dbReference type="EC" id="4.4.1.13" evidence="2"/>
<dbReference type="PANTHER" id="PTHR43525">
    <property type="entry name" value="PROTEIN MALY"/>
    <property type="match status" value="1"/>
</dbReference>
<comment type="cofactor">
    <cofactor evidence="1">
        <name>pyridoxal 5'-phosphate</name>
        <dbReference type="ChEBI" id="CHEBI:597326"/>
    </cofactor>
</comment>
<protein>
    <recommendedName>
        <fullName evidence="2">cysteine-S-conjugate beta-lyase</fullName>
        <ecNumber evidence="2">4.4.1.13</ecNumber>
    </recommendedName>
</protein>
<dbReference type="Pfam" id="PF00155">
    <property type="entry name" value="Aminotran_1_2"/>
    <property type="match status" value="1"/>
</dbReference>
<dbReference type="InterPro" id="IPR051798">
    <property type="entry name" value="Class-II_PLP-Dep_Aminotrans"/>
</dbReference>
<accession>A0A085BJ87</accession>
<name>A0A085BJ87_9FLAO</name>
<keyword evidence="4 7" id="KW-0456">Lyase</keyword>
<dbReference type="Gene3D" id="3.40.640.10">
    <property type="entry name" value="Type I PLP-dependent aspartate aminotransferase-like (Major domain)"/>
    <property type="match status" value="1"/>
</dbReference>
<keyword evidence="3" id="KW-0663">Pyridoxal phosphate</keyword>
<evidence type="ECO:0000259" key="6">
    <source>
        <dbReference type="Pfam" id="PF00155"/>
    </source>
</evidence>
<comment type="similarity">
    <text evidence="5">Belongs to the class-II pyridoxal-phosphate-dependent aminotransferase family. MalY/PatB cystathionine beta-lyase subfamily.</text>
</comment>
<evidence type="ECO:0000313" key="8">
    <source>
        <dbReference type="Proteomes" id="UP000028623"/>
    </source>
</evidence>
<dbReference type="STRING" id="421072.SAMN04488097_3029"/>
<keyword evidence="8" id="KW-1185">Reference proteome</keyword>
<dbReference type="InterPro" id="IPR015422">
    <property type="entry name" value="PyrdxlP-dep_Trfase_small"/>
</dbReference>
<evidence type="ECO:0000313" key="7">
    <source>
        <dbReference type="EMBL" id="KFC22532.1"/>
    </source>
</evidence>
<dbReference type="SUPFAM" id="SSF53383">
    <property type="entry name" value="PLP-dependent transferases"/>
    <property type="match status" value="1"/>
</dbReference>
<dbReference type="CDD" id="cd00609">
    <property type="entry name" value="AAT_like"/>
    <property type="match status" value="1"/>
</dbReference>
<dbReference type="PANTHER" id="PTHR43525:SF1">
    <property type="entry name" value="PROTEIN MALY"/>
    <property type="match status" value="1"/>
</dbReference>
<dbReference type="Gene3D" id="3.90.1150.10">
    <property type="entry name" value="Aspartate Aminotransferase, domain 1"/>
    <property type="match status" value="1"/>
</dbReference>
<evidence type="ECO:0000256" key="5">
    <source>
        <dbReference type="ARBA" id="ARBA00037974"/>
    </source>
</evidence>
<dbReference type="InterPro" id="IPR004839">
    <property type="entry name" value="Aminotransferase_I/II_large"/>
</dbReference>
<gene>
    <name evidence="7" type="ORF">IO89_05590</name>
</gene>
<evidence type="ECO:0000256" key="4">
    <source>
        <dbReference type="ARBA" id="ARBA00023239"/>
    </source>
</evidence>
<reference evidence="7 8" key="1">
    <citation type="submission" date="2014-07" db="EMBL/GenBank/DDBJ databases">
        <title>Epilithonimonas lactis LMG 22401 Genome.</title>
        <authorList>
            <person name="Pipes S.E."/>
            <person name="Stropko S.J."/>
        </authorList>
    </citation>
    <scope>NUCLEOTIDE SEQUENCE [LARGE SCALE GENOMIC DNA]</scope>
    <source>
        <strain evidence="7 8">LMG 24401</strain>
    </source>
</reference>
<dbReference type="GO" id="GO:0047804">
    <property type="term" value="F:cysteine-S-conjugate beta-lyase activity"/>
    <property type="evidence" value="ECO:0007669"/>
    <property type="project" value="UniProtKB-EC"/>
</dbReference>
<comment type="caution">
    <text evidence="7">The sequence shown here is derived from an EMBL/GenBank/DDBJ whole genome shotgun (WGS) entry which is preliminary data.</text>
</comment>